<evidence type="ECO:0000313" key="6">
    <source>
        <dbReference type="Proteomes" id="UP000429607"/>
    </source>
</evidence>
<dbReference type="GO" id="GO:0005576">
    <property type="term" value="C:extracellular region"/>
    <property type="evidence" value="ECO:0007669"/>
    <property type="project" value="UniProtKB-SubCell"/>
</dbReference>
<evidence type="ECO:0000259" key="4">
    <source>
        <dbReference type="Pfam" id="PF20147"/>
    </source>
</evidence>
<dbReference type="GO" id="GO:0043657">
    <property type="term" value="C:host cell"/>
    <property type="evidence" value="ECO:0007669"/>
    <property type="project" value="UniProtKB-SubCell"/>
</dbReference>
<sequence length="239" mass="26174">MVKLFCAIVGVLGKAFPVNIDAGQSVGDLKKKIKKDNPGKLKGIDANDLQVFAAKKGGAWLSSLSEDVKKLKNGEKTALIEALTKENQELREEGPLEDMLSGMGPPSFNQTHVLVVVPKVESKRPAAAEALASISKKFKPEPKILTELLPLSVTEGEYQLDKLSEKRANDSPMVPTPDLHQFWKEYGGFPECYFIRQEEVVFGVLVVRLLTEGKNRVVIVGSPGVGKSCFLMLMAFYLA</sequence>
<dbReference type="Pfam" id="PF20147">
    <property type="entry name" value="Crinkler"/>
    <property type="match status" value="1"/>
</dbReference>
<comment type="subcellular location">
    <subcellularLocation>
        <location evidence="1">Host cell</location>
    </subcellularLocation>
    <subcellularLocation>
        <location evidence="2">Secreted</location>
    </subcellularLocation>
</comment>
<dbReference type="InterPro" id="IPR045379">
    <property type="entry name" value="Crinkler_N"/>
</dbReference>
<dbReference type="EMBL" id="QXFV01001444">
    <property type="protein sequence ID" value="KAE9005708.1"/>
    <property type="molecule type" value="Genomic_DNA"/>
</dbReference>
<comment type="caution">
    <text evidence="5">The sequence shown here is derived from an EMBL/GenBank/DDBJ whole genome shotgun (WGS) entry which is preliminary data.</text>
</comment>
<feature type="non-terminal residue" evidence="5">
    <location>
        <position position="239"/>
    </location>
</feature>
<dbReference type="Proteomes" id="UP000429607">
    <property type="component" value="Unassembled WGS sequence"/>
</dbReference>
<protein>
    <recommendedName>
        <fullName evidence="4">Crinkler effector protein N-terminal domain-containing protein</fullName>
    </recommendedName>
</protein>
<feature type="domain" description="Crinkler effector protein N-terminal" evidence="4">
    <location>
        <begin position="2"/>
        <end position="116"/>
    </location>
</feature>
<name>A0A6A3KJT0_9STRA</name>
<evidence type="ECO:0000256" key="1">
    <source>
        <dbReference type="ARBA" id="ARBA00004340"/>
    </source>
</evidence>
<accession>A0A6A3KJT0</accession>
<evidence type="ECO:0000256" key="3">
    <source>
        <dbReference type="ARBA" id="ARBA00022525"/>
    </source>
</evidence>
<evidence type="ECO:0000313" key="5">
    <source>
        <dbReference type="EMBL" id="KAE9005708.1"/>
    </source>
</evidence>
<organism evidence="5 6">
    <name type="scientific">Phytophthora rubi</name>
    <dbReference type="NCBI Taxonomy" id="129364"/>
    <lineage>
        <taxon>Eukaryota</taxon>
        <taxon>Sar</taxon>
        <taxon>Stramenopiles</taxon>
        <taxon>Oomycota</taxon>
        <taxon>Peronosporomycetes</taxon>
        <taxon>Peronosporales</taxon>
        <taxon>Peronosporaceae</taxon>
        <taxon>Phytophthora</taxon>
    </lineage>
</organism>
<evidence type="ECO:0000256" key="2">
    <source>
        <dbReference type="ARBA" id="ARBA00004613"/>
    </source>
</evidence>
<reference evidence="5 6" key="1">
    <citation type="submission" date="2018-09" db="EMBL/GenBank/DDBJ databases">
        <title>Genomic investigation of the strawberry pathogen Phytophthora fragariae indicates pathogenicity is determined by transcriptional variation in three key races.</title>
        <authorList>
            <person name="Adams T.M."/>
            <person name="Armitage A.D."/>
            <person name="Sobczyk M.K."/>
            <person name="Bates H.J."/>
            <person name="Dunwell J.M."/>
            <person name="Nellist C.F."/>
            <person name="Harrison R.J."/>
        </authorList>
    </citation>
    <scope>NUCLEOTIDE SEQUENCE [LARGE SCALE GENOMIC DNA]</scope>
    <source>
        <strain evidence="5 6">SCRP249</strain>
    </source>
</reference>
<dbReference type="AlphaFoldDB" id="A0A6A3KJT0"/>
<gene>
    <name evidence="5" type="ORF">PR001_g17377</name>
</gene>
<keyword evidence="3" id="KW-0964">Secreted</keyword>
<proteinExistence type="predicted"/>